<reference evidence="2 3" key="1">
    <citation type="journal article" date="2017" name="Mol. Plant">
        <title>The Genome of Medicinal Plant Macleaya cordata Provides New Insights into Benzylisoquinoline Alkaloids Metabolism.</title>
        <authorList>
            <person name="Liu X."/>
            <person name="Liu Y."/>
            <person name="Huang P."/>
            <person name="Ma Y."/>
            <person name="Qing Z."/>
            <person name="Tang Q."/>
            <person name="Cao H."/>
            <person name="Cheng P."/>
            <person name="Zheng Y."/>
            <person name="Yuan Z."/>
            <person name="Zhou Y."/>
            <person name="Liu J."/>
            <person name="Tang Z."/>
            <person name="Zhuo Y."/>
            <person name="Zhang Y."/>
            <person name="Yu L."/>
            <person name="Huang J."/>
            <person name="Yang P."/>
            <person name="Peng Q."/>
            <person name="Zhang J."/>
            <person name="Jiang W."/>
            <person name="Zhang Z."/>
            <person name="Lin K."/>
            <person name="Ro D.K."/>
            <person name="Chen X."/>
            <person name="Xiong X."/>
            <person name="Shang Y."/>
            <person name="Huang S."/>
            <person name="Zeng J."/>
        </authorList>
    </citation>
    <scope>NUCLEOTIDE SEQUENCE [LARGE SCALE GENOMIC DNA]</scope>
    <source>
        <strain evidence="3">cv. BLH2017</strain>
        <tissue evidence="2">Root</tissue>
    </source>
</reference>
<dbReference type="Pfam" id="PF14111">
    <property type="entry name" value="DUF4283"/>
    <property type="match status" value="1"/>
</dbReference>
<dbReference type="OrthoDB" id="1002340at2759"/>
<gene>
    <name evidence="2" type="ORF">BVC80_1005g5</name>
</gene>
<dbReference type="PANTHER" id="PTHR31286:SF99">
    <property type="entry name" value="DUF4283 DOMAIN-CONTAINING PROTEIN"/>
    <property type="match status" value="1"/>
</dbReference>
<sequence>MPALATSSESRGAPTVLALPPSKQYASLLAPRPSTSTPTWVPEYRLSMKDGIPAIRFSPHDLLRSEQIMAFSLILKFSAGRPPLNDIKAHIELHWGLTGKYVVGLIDPRHILLRLSSELEVTKVLVREKKHIQGYWFRIFRWSSSFNPKKESSLAPVWVLIPRLPMNYFSNEMMHGIAERIGGRLLKVDNPTLGHSRPSVARICLEIDLAKPITESIWFWSSKDEGKARNLLAHLLP</sequence>
<name>A0A200QIM9_MACCD</name>
<keyword evidence="3" id="KW-1185">Reference proteome</keyword>
<dbReference type="Proteomes" id="UP000195402">
    <property type="component" value="Unassembled WGS sequence"/>
</dbReference>
<dbReference type="OMA" id="ITESIWF"/>
<dbReference type="EMBL" id="MVGT01001981">
    <property type="protein sequence ID" value="OVA10378.1"/>
    <property type="molecule type" value="Genomic_DNA"/>
</dbReference>
<dbReference type="PANTHER" id="PTHR31286">
    <property type="entry name" value="GLYCINE-RICH CELL WALL STRUCTURAL PROTEIN 1.8-LIKE"/>
    <property type="match status" value="1"/>
</dbReference>
<dbReference type="InterPro" id="IPR040256">
    <property type="entry name" value="At4g02000-like"/>
</dbReference>
<organism evidence="2 3">
    <name type="scientific">Macleaya cordata</name>
    <name type="common">Five-seeded plume-poppy</name>
    <name type="synonym">Bocconia cordata</name>
    <dbReference type="NCBI Taxonomy" id="56857"/>
    <lineage>
        <taxon>Eukaryota</taxon>
        <taxon>Viridiplantae</taxon>
        <taxon>Streptophyta</taxon>
        <taxon>Embryophyta</taxon>
        <taxon>Tracheophyta</taxon>
        <taxon>Spermatophyta</taxon>
        <taxon>Magnoliopsida</taxon>
        <taxon>Ranunculales</taxon>
        <taxon>Papaveraceae</taxon>
        <taxon>Papaveroideae</taxon>
        <taxon>Macleaya</taxon>
    </lineage>
</organism>
<dbReference type="STRING" id="56857.A0A200QIM9"/>
<feature type="domain" description="DUF4283" evidence="1">
    <location>
        <begin position="71"/>
        <end position="149"/>
    </location>
</feature>
<proteinExistence type="predicted"/>
<dbReference type="InterPro" id="IPR025558">
    <property type="entry name" value="DUF4283"/>
</dbReference>
<evidence type="ECO:0000313" key="2">
    <source>
        <dbReference type="EMBL" id="OVA10378.1"/>
    </source>
</evidence>
<comment type="caution">
    <text evidence="2">The sequence shown here is derived from an EMBL/GenBank/DDBJ whole genome shotgun (WGS) entry which is preliminary data.</text>
</comment>
<accession>A0A200QIM9</accession>
<protein>
    <recommendedName>
        <fullName evidence="1">DUF4283 domain-containing protein</fullName>
    </recommendedName>
</protein>
<evidence type="ECO:0000259" key="1">
    <source>
        <dbReference type="Pfam" id="PF14111"/>
    </source>
</evidence>
<dbReference type="InParanoid" id="A0A200QIM9"/>
<dbReference type="AlphaFoldDB" id="A0A200QIM9"/>
<evidence type="ECO:0000313" key="3">
    <source>
        <dbReference type="Proteomes" id="UP000195402"/>
    </source>
</evidence>